<evidence type="ECO:0000256" key="1">
    <source>
        <dbReference type="SAM" id="MobiDB-lite"/>
    </source>
</evidence>
<dbReference type="AlphaFoldDB" id="A0A6A6UKD5"/>
<feature type="region of interest" description="Disordered" evidence="1">
    <location>
        <begin position="132"/>
        <end position="208"/>
    </location>
</feature>
<evidence type="ECO:0000313" key="2">
    <source>
        <dbReference type="EMBL" id="KAF2672735.1"/>
    </source>
</evidence>
<evidence type="ECO:0000313" key="3">
    <source>
        <dbReference type="Proteomes" id="UP000799302"/>
    </source>
</evidence>
<reference evidence="2" key="1">
    <citation type="journal article" date="2020" name="Stud. Mycol.">
        <title>101 Dothideomycetes genomes: a test case for predicting lifestyles and emergence of pathogens.</title>
        <authorList>
            <person name="Haridas S."/>
            <person name="Albert R."/>
            <person name="Binder M."/>
            <person name="Bloem J."/>
            <person name="Labutti K."/>
            <person name="Salamov A."/>
            <person name="Andreopoulos B."/>
            <person name="Baker S."/>
            <person name="Barry K."/>
            <person name="Bills G."/>
            <person name="Bluhm B."/>
            <person name="Cannon C."/>
            <person name="Castanera R."/>
            <person name="Culley D."/>
            <person name="Daum C."/>
            <person name="Ezra D."/>
            <person name="Gonzalez J."/>
            <person name="Henrissat B."/>
            <person name="Kuo A."/>
            <person name="Liang C."/>
            <person name="Lipzen A."/>
            <person name="Lutzoni F."/>
            <person name="Magnuson J."/>
            <person name="Mondo S."/>
            <person name="Nolan M."/>
            <person name="Ohm R."/>
            <person name="Pangilinan J."/>
            <person name="Park H.-J."/>
            <person name="Ramirez L."/>
            <person name="Alfaro M."/>
            <person name="Sun H."/>
            <person name="Tritt A."/>
            <person name="Yoshinaga Y."/>
            <person name="Zwiers L.-H."/>
            <person name="Turgeon B."/>
            <person name="Goodwin S."/>
            <person name="Spatafora J."/>
            <person name="Crous P."/>
            <person name="Grigoriev I."/>
        </authorList>
    </citation>
    <scope>NUCLEOTIDE SEQUENCE</scope>
    <source>
        <strain evidence="2">CBS 115976</strain>
    </source>
</reference>
<keyword evidence="3" id="KW-1185">Reference proteome</keyword>
<feature type="compositionally biased region" description="Polar residues" evidence="1">
    <location>
        <begin position="193"/>
        <end position="208"/>
    </location>
</feature>
<proteinExistence type="predicted"/>
<accession>A0A6A6UKD5</accession>
<name>A0A6A6UKD5_9PEZI</name>
<feature type="compositionally biased region" description="Pro residues" evidence="1">
    <location>
        <begin position="139"/>
        <end position="152"/>
    </location>
</feature>
<organism evidence="2 3">
    <name type="scientific">Microthyrium microscopicum</name>
    <dbReference type="NCBI Taxonomy" id="703497"/>
    <lineage>
        <taxon>Eukaryota</taxon>
        <taxon>Fungi</taxon>
        <taxon>Dikarya</taxon>
        <taxon>Ascomycota</taxon>
        <taxon>Pezizomycotina</taxon>
        <taxon>Dothideomycetes</taxon>
        <taxon>Dothideomycetes incertae sedis</taxon>
        <taxon>Microthyriales</taxon>
        <taxon>Microthyriaceae</taxon>
        <taxon>Microthyrium</taxon>
    </lineage>
</organism>
<sequence>MQCGSGQNLGYLIDFTSPSGLSFRIMVNTNQINFTHPSTIHPGAGLLAYFQIIICSESPHHLPAKRHREQTQCPGLPAVLSLRRPSIPCNPCRGDEVEGSLEIVHLRKAQALLELEAPPEHLHYHITHEEEYNLHDNEGPPPPIPPPPPDPGPGHILLLPAGSSLPISRGMNSHSSQDQQQNRSDEAMGNGEGSSTNNQNQPQASNSTTPQMDYILETTTDVPAQQRLGEYLLDQPYEVQVRANGGVTARIREHLAHGRLFGVLTIVREHSNPRTHVRRPSYTNTVSISQEEQVVTAVIPIPALDSGFGNDSPPPPYVVGMLSFQSPRITRQGRWRLRVTLMQINNTPGSVVSEEESALSLGSHESEVIIIY</sequence>
<feature type="compositionally biased region" description="Polar residues" evidence="1">
    <location>
        <begin position="170"/>
        <end position="182"/>
    </location>
</feature>
<gene>
    <name evidence="2" type="ORF">BT63DRAFT_475344</name>
</gene>
<protein>
    <submittedName>
        <fullName evidence="2">Uncharacterized protein</fullName>
    </submittedName>
</protein>
<dbReference type="Proteomes" id="UP000799302">
    <property type="component" value="Unassembled WGS sequence"/>
</dbReference>
<dbReference type="EMBL" id="MU004231">
    <property type="protein sequence ID" value="KAF2672735.1"/>
    <property type="molecule type" value="Genomic_DNA"/>
</dbReference>